<protein>
    <submittedName>
        <fullName evidence="7">AMP-binding protein</fullName>
    </submittedName>
</protein>
<evidence type="ECO:0000259" key="6">
    <source>
        <dbReference type="Pfam" id="PF13193"/>
    </source>
</evidence>
<dbReference type="GO" id="GO:0015645">
    <property type="term" value="F:fatty acid ligase activity"/>
    <property type="evidence" value="ECO:0007669"/>
    <property type="project" value="TreeGrafter"/>
</dbReference>
<dbReference type="EMBL" id="JACRSV010000001">
    <property type="protein sequence ID" value="MBC8559374.1"/>
    <property type="molecule type" value="Genomic_DNA"/>
</dbReference>
<dbReference type="PANTHER" id="PTHR43605:SF10">
    <property type="entry name" value="ACYL-COA SYNTHETASE MEDIUM CHAIN FAMILY MEMBER 3"/>
    <property type="match status" value="1"/>
</dbReference>
<keyword evidence="4" id="KW-0067">ATP-binding</keyword>
<sequence length="554" mass="62728">MEIKNFYKQFCIEEFDTDGVLKHFDVKAPDDFNFAYDVVDKIAEMEPNRRAMVWTNVRGDEKVFTFKQISDYSTQAANLFKAHGIKKGDTVLLILKRNYQFWFAILGLHKIGAIAVPATNLLTTKDIVYRLSAAQIKAAVCTCECDVHQHIDEAEKKLGYSILKFSAMGDFDGYINFDEEMVKQPTTIERVPVSRTDGMLMYFTSGTSGEPKMALHGFFYPLAHIVTAVHWQNVDPEGLHLTVAETGWGKAVWGKLYGQWLAGAGIFVYDFDKFVPAELLHLIEKYRITTFCAPPTIYRFFIKEGMEGYDLSSLQHVTIAGEALNEEVYRKFKEYTGLSLMEGYGQTETTLTIANLSVDRVRPGSMGLPSPLYDVALLDDEGNSVPTGEVGEIVLRADQALCSQPGLFLEYYRDPENTAYAWRNGYYHTGDTAYRDEDGYYWYVGRKDDIIKSSGYRIGPFEVESALMEHPAVLECAVTGVPDPVRGQLVKATIVLTSKYAPSEELKKEIQDFVKKLTAPYKYPRAIEFVTELPKTISGKIRRVEIREKDQKSV</sequence>
<dbReference type="RefSeq" id="WP_249294268.1">
    <property type="nucleotide sequence ID" value="NZ_JACRSV010000001.1"/>
</dbReference>
<dbReference type="AlphaFoldDB" id="A0A926E3D4"/>
<dbReference type="Gene3D" id="3.30.300.30">
    <property type="match status" value="1"/>
</dbReference>
<dbReference type="InterPro" id="IPR045851">
    <property type="entry name" value="AMP-bd_C_sf"/>
</dbReference>
<dbReference type="Proteomes" id="UP000610760">
    <property type="component" value="Unassembled WGS sequence"/>
</dbReference>
<dbReference type="GO" id="GO:0016405">
    <property type="term" value="F:CoA-ligase activity"/>
    <property type="evidence" value="ECO:0007669"/>
    <property type="project" value="UniProtKB-ARBA"/>
</dbReference>
<keyword evidence="3" id="KW-0547">Nucleotide-binding</keyword>
<dbReference type="InterPro" id="IPR025110">
    <property type="entry name" value="AMP-bd_C"/>
</dbReference>
<organism evidence="7 8">
    <name type="scientific">Fumia xinanensis</name>
    <dbReference type="NCBI Taxonomy" id="2763659"/>
    <lineage>
        <taxon>Bacteria</taxon>
        <taxon>Bacillati</taxon>
        <taxon>Bacillota</taxon>
        <taxon>Clostridia</taxon>
        <taxon>Eubacteriales</taxon>
        <taxon>Oscillospiraceae</taxon>
        <taxon>Fumia</taxon>
    </lineage>
</organism>
<gene>
    <name evidence="7" type="ORF">H8710_04735</name>
</gene>
<keyword evidence="8" id="KW-1185">Reference proteome</keyword>
<dbReference type="SUPFAM" id="SSF56801">
    <property type="entry name" value="Acetyl-CoA synthetase-like"/>
    <property type="match status" value="1"/>
</dbReference>
<dbReference type="Pfam" id="PF13193">
    <property type="entry name" value="AMP-binding_C"/>
    <property type="match status" value="1"/>
</dbReference>
<dbReference type="GO" id="GO:0006637">
    <property type="term" value="P:acyl-CoA metabolic process"/>
    <property type="evidence" value="ECO:0007669"/>
    <property type="project" value="TreeGrafter"/>
</dbReference>
<name>A0A926E3D4_9FIRM</name>
<keyword evidence="2" id="KW-0436">Ligase</keyword>
<evidence type="ECO:0000256" key="4">
    <source>
        <dbReference type="ARBA" id="ARBA00022840"/>
    </source>
</evidence>
<evidence type="ECO:0000313" key="8">
    <source>
        <dbReference type="Proteomes" id="UP000610760"/>
    </source>
</evidence>
<dbReference type="InterPro" id="IPR000873">
    <property type="entry name" value="AMP-dep_synth/lig_dom"/>
</dbReference>
<evidence type="ECO:0000256" key="3">
    <source>
        <dbReference type="ARBA" id="ARBA00022741"/>
    </source>
</evidence>
<dbReference type="GO" id="GO:0006633">
    <property type="term" value="P:fatty acid biosynthetic process"/>
    <property type="evidence" value="ECO:0007669"/>
    <property type="project" value="TreeGrafter"/>
</dbReference>
<feature type="domain" description="AMP-dependent synthetase/ligase" evidence="5">
    <location>
        <begin position="41"/>
        <end position="399"/>
    </location>
</feature>
<dbReference type="InterPro" id="IPR020845">
    <property type="entry name" value="AMP-binding_CS"/>
</dbReference>
<evidence type="ECO:0000259" key="5">
    <source>
        <dbReference type="Pfam" id="PF00501"/>
    </source>
</evidence>
<evidence type="ECO:0000256" key="1">
    <source>
        <dbReference type="ARBA" id="ARBA00006432"/>
    </source>
</evidence>
<evidence type="ECO:0000313" key="7">
    <source>
        <dbReference type="EMBL" id="MBC8559374.1"/>
    </source>
</evidence>
<dbReference type="InterPro" id="IPR042099">
    <property type="entry name" value="ANL_N_sf"/>
</dbReference>
<accession>A0A926E3D4</accession>
<comment type="similarity">
    <text evidence="1">Belongs to the ATP-dependent AMP-binding enzyme family.</text>
</comment>
<dbReference type="PROSITE" id="PS00455">
    <property type="entry name" value="AMP_BINDING"/>
    <property type="match status" value="1"/>
</dbReference>
<dbReference type="PANTHER" id="PTHR43605">
    <property type="entry name" value="ACYL-COENZYME A SYNTHETASE"/>
    <property type="match status" value="1"/>
</dbReference>
<dbReference type="Gene3D" id="3.40.50.12780">
    <property type="entry name" value="N-terminal domain of ligase-like"/>
    <property type="match status" value="1"/>
</dbReference>
<dbReference type="InterPro" id="IPR051087">
    <property type="entry name" value="Mitochondrial_ACSM"/>
</dbReference>
<dbReference type="GO" id="GO:0004321">
    <property type="term" value="F:fatty-acyl-CoA synthase activity"/>
    <property type="evidence" value="ECO:0007669"/>
    <property type="project" value="TreeGrafter"/>
</dbReference>
<proteinExistence type="inferred from homology"/>
<reference evidence="7" key="1">
    <citation type="submission" date="2020-08" db="EMBL/GenBank/DDBJ databases">
        <title>Genome public.</title>
        <authorList>
            <person name="Liu C."/>
            <person name="Sun Q."/>
        </authorList>
    </citation>
    <scope>NUCLEOTIDE SEQUENCE</scope>
    <source>
        <strain evidence="7">NSJ-33</strain>
    </source>
</reference>
<comment type="caution">
    <text evidence="7">The sequence shown here is derived from an EMBL/GenBank/DDBJ whole genome shotgun (WGS) entry which is preliminary data.</text>
</comment>
<dbReference type="FunFam" id="3.30.300.30:FF:000005">
    <property type="entry name" value="Acyl-coenzyme A synthetase ACSM5, mitochondrial"/>
    <property type="match status" value="1"/>
</dbReference>
<feature type="domain" description="AMP-binding enzyme C-terminal" evidence="6">
    <location>
        <begin position="462"/>
        <end position="540"/>
    </location>
</feature>
<evidence type="ECO:0000256" key="2">
    <source>
        <dbReference type="ARBA" id="ARBA00022598"/>
    </source>
</evidence>
<dbReference type="Pfam" id="PF00501">
    <property type="entry name" value="AMP-binding"/>
    <property type="match status" value="1"/>
</dbReference>
<dbReference type="GO" id="GO:0005524">
    <property type="term" value="F:ATP binding"/>
    <property type="evidence" value="ECO:0007669"/>
    <property type="project" value="UniProtKB-KW"/>
</dbReference>